<dbReference type="PANTHER" id="PTHR28128">
    <property type="entry name" value="GOLGI APPARATUS MEMBRANE PROTEIN TVP15"/>
    <property type="match status" value="1"/>
</dbReference>
<feature type="transmembrane region" description="Helical" evidence="5">
    <location>
        <begin position="68"/>
        <end position="88"/>
    </location>
</feature>
<keyword evidence="2 5" id="KW-0812">Transmembrane</keyword>
<dbReference type="EMBL" id="LN890530">
    <property type="protein sequence ID" value="CUS22549.1"/>
    <property type="molecule type" value="Genomic_DNA"/>
</dbReference>
<keyword evidence="7" id="KW-1185">Reference proteome</keyword>
<dbReference type="Proteomes" id="UP000236544">
    <property type="component" value="Unassembled WGS sequence"/>
</dbReference>
<feature type="transmembrane region" description="Helical" evidence="5">
    <location>
        <begin position="94"/>
        <end position="113"/>
    </location>
</feature>
<evidence type="ECO:0000256" key="5">
    <source>
        <dbReference type="SAM" id="Phobius"/>
    </source>
</evidence>
<dbReference type="Pfam" id="PF08507">
    <property type="entry name" value="COPI_assoc"/>
    <property type="match status" value="1"/>
</dbReference>
<dbReference type="AlphaFoldDB" id="A0A0P1KRP1"/>
<dbReference type="PANTHER" id="PTHR28128:SF1">
    <property type="entry name" value="GOLGI APPARATUS MEMBRANE PROTEIN TVP15"/>
    <property type="match status" value="1"/>
</dbReference>
<keyword evidence="4 5" id="KW-0472">Membrane</keyword>
<gene>
    <name evidence="6" type="ORF">LAQU0_S06e00562g</name>
</gene>
<sequence length="139" mass="15428">MSSVPPQFFRIAHLAAGSLATVSALSQTSYILKNFPAFLMALYSLVLAIPMVYLEFRVPPNLYRYASFYFSFFGRGLCLILLSLLLSYGGVFKILISILLFLSGLVYVILEFVPTIQEPENFRPEGSSIAVGEDADDII</sequence>
<protein>
    <submittedName>
        <fullName evidence="6">LAQU0S06e00562g1_1</fullName>
    </submittedName>
</protein>
<feature type="transmembrane region" description="Helical" evidence="5">
    <location>
        <begin position="36"/>
        <end position="56"/>
    </location>
</feature>
<name>A0A0P1KRP1_9SACH</name>
<evidence type="ECO:0000313" key="7">
    <source>
        <dbReference type="Proteomes" id="UP000236544"/>
    </source>
</evidence>
<evidence type="ECO:0000256" key="3">
    <source>
        <dbReference type="ARBA" id="ARBA00022989"/>
    </source>
</evidence>
<reference evidence="7" key="1">
    <citation type="submission" date="2015-10" db="EMBL/GenBank/DDBJ databases">
        <authorList>
            <person name="Devillers H."/>
        </authorList>
    </citation>
    <scope>NUCLEOTIDE SEQUENCE [LARGE SCALE GENOMIC DNA]</scope>
</reference>
<dbReference type="OrthoDB" id="423534at2759"/>
<evidence type="ECO:0000256" key="4">
    <source>
        <dbReference type="ARBA" id="ARBA00023136"/>
    </source>
</evidence>
<comment type="subcellular location">
    <subcellularLocation>
        <location evidence="1">Membrane</location>
        <topology evidence="1">Multi-pass membrane protein</topology>
    </subcellularLocation>
</comment>
<organism evidence="6 7">
    <name type="scientific">Lachancea quebecensis</name>
    <dbReference type="NCBI Taxonomy" id="1654605"/>
    <lineage>
        <taxon>Eukaryota</taxon>
        <taxon>Fungi</taxon>
        <taxon>Dikarya</taxon>
        <taxon>Ascomycota</taxon>
        <taxon>Saccharomycotina</taxon>
        <taxon>Saccharomycetes</taxon>
        <taxon>Saccharomycetales</taxon>
        <taxon>Saccharomycetaceae</taxon>
        <taxon>Lachancea</taxon>
    </lineage>
</organism>
<keyword evidence="3 5" id="KW-1133">Transmembrane helix</keyword>
<evidence type="ECO:0000256" key="1">
    <source>
        <dbReference type="ARBA" id="ARBA00004141"/>
    </source>
</evidence>
<dbReference type="InterPro" id="IPR013714">
    <property type="entry name" value="Golgi_TVP15"/>
</dbReference>
<accession>A0A0P1KRP1</accession>
<dbReference type="GO" id="GO:0000139">
    <property type="term" value="C:Golgi membrane"/>
    <property type="evidence" value="ECO:0007669"/>
    <property type="project" value="TreeGrafter"/>
</dbReference>
<evidence type="ECO:0000256" key="2">
    <source>
        <dbReference type="ARBA" id="ARBA00022692"/>
    </source>
</evidence>
<proteinExistence type="predicted"/>
<evidence type="ECO:0000313" key="6">
    <source>
        <dbReference type="EMBL" id="CUS22549.1"/>
    </source>
</evidence>
<dbReference type="GO" id="GO:0016192">
    <property type="term" value="P:vesicle-mediated transport"/>
    <property type="evidence" value="ECO:0007669"/>
    <property type="project" value="TreeGrafter"/>
</dbReference>